<reference evidence="8 9" key="1">
    <citation type="submission" date="2014-02" db="EMBL/GenBank/DDBJ databases">
        <title>The small core and large imbalanced accessory genome model reveals a collaborative survival strategy of Sorangium cellulosum strains in nature.</title>
        <authorList>
            <person name="Han K."/>
            <person name="Peng R."/>
            <person name="Blom J."/>
            <person name="Li Y.-Z."/>
        </authorList>
    </citation>
    <scope>NUCLEOTIDE SEQUENCE [LARGE SCALE GENOMIC DNA]</scope>
    <source>
        <strain evidence="8 9">So0011-07</strain>
    </source>
</reference>
<dbReference type="PANTHER" id="PTHR30600:SF9">
    <property type="entry name" value="BLR7738 PROTEIN"/>
    <property type="match status" value="1"/>
</dbReference>
<evidence type="ECO:0000256" key="2">
    <source>
        <dbReference type="ARBA" id="ARBA00022723"/>
    </source>
</evidence>
<dbReference type="GO" id="GO:0020037">
    <property type="term" value="F:heme binding"/>
    <property type="evidence" value="ECO:0007669"/>
    <property type="project" value="InterPro"/>
</dbReference>
<dbReference type="GO" id="GO:0009055">
    <property type="term" value="F:electron transfer activity"/>
    <property type="evidence" value="ECO:0007669"/>
    <property type="project" value="InterPro"/>
</dbReference>
<dbReference type="PROSITE" id="PS51007">
    <property type="entry name" value="CYTC"/>
    <property type="match status" value="1"/>
</dbReference>
<feature type="domain" description="Cytochrome c" evidence="7">
    <location>
        <begin position="428"/>
        <end position="628"/>
    </location>
</feature>
<accession>A0A150S2P8</accession>
<keyword evidence="2 4" id="KW-0479">Metal-binding</keyword>
<evidence type="ECO:0000256" key="6">
    <source>
        <dbReference type="SAM" id="Phobius"/>
    </source>
</evidence>
<evidence type="ECO:0000313" key="9">
    <source>
        <dbReference type="Proteomes" id="UP000075635"/>
    </source>
</evidence>
<dbReference type="Gene3D" id="1.10.760.10">
    <property type="entry name" value="Cytochrome c-like domain"/>
    <property type="match status" value="1"/>
</dbReference>
<keyword evidence="6" id="KW-0812">Transmembrane</keyword>
<sequence>MAEARRLAQSRRTYAAPPRAAKESTAMPTDDDCTIPSSMSPLTLRRLEQVPRNVIDSSPPQPGEPPSSGQRGAWIRQIITGAAGWLGTSRAAFCIPLVTFVVLLTVLVFRPGRLASAVVIDLHLPSEKAIPEERLAPGVEIDPQDVVWRFRYGATGTEFAGGVPYWIYRVLPRIFDDEFKGRGYDRFGFGDDDTTYYRSRPVGRGLFLADSTLHVPLLHTSFALKRVAINCSGCHRGEYLGANGEAVYVDGMPNHTADLQGFKRFFARAFLDERMTGDRLIHEIDAALAEEGAAPLTGREQALYRILLAEMTKRSRAAVSAWMDLRADNGPGRIDPFNAVKFEVLGAPDDKTAAQMDFPSLWNQHEGIRPWHHADGNTRSSTARNRGSAIGVGAVAMSLNKDNVDAIGRWLDRDLPAPAYPFTPPPPERAARGLAVFTEHCAQCHGLYDPATRTVQQVEGSLYMERLKPGTDAERSRAFMKPAADALNAFGERRHLWEKDAFRPVREPGEYLAGPLDGIWARAPYLHNGSVPTLGDLLKPPAPRGKLAPEEAQRFRPKRFYRGSRRFDEQDVGWTSTEPMEGDRALFLYRTVDDNDDPIPGNSNEGHTYGASLAPGEREALIDYLKTL</sequence>
<gene>
    <name evidence="8" type="ORF">BE17_42880</name>
</gene>
<dbReference type="GO" id="GO:0046872">
    <property type="term" value="F:metal ion binding"/>
    <property type="evidence" value="ECO:0007669"/>
    <property type="project" value="UniProtKB-KW"/>
</dbReference>
<dbReference type="EMBL" id="JEMB01001523">
    <property type="protein sequence ID" value="KYF86671.1"/>
    <property type="molecule type" value="Genomic_DNA"/>
</dbReference>
<dbReference type="AlphaFoldDB" id="A0A150S2P8"/>
<dbReference type="InterPro" id="IPR036909">
    <property type="entry name" value="Cyt_c-like_dom_sf"/>
</dbReference>
<keyword evidence="6" id="KW-0472">Membrane</keyword>
<dbReference type="InterPro" id="IPR051395">
    <property type="entry name" value="Cytochrome_c_Peroxidase/MauG"/>
</dbReference>
<keyword evidence="1 4" id="KW-0349">Heme</keyword>
<dbReference type="Proteomes" id="UP000075635">
    <property type="component" value="Unassembled WGS sequence"/>
</dbReference>
<dbReference type="GO" id="GO:0004130">
    <property type="term" value="F:cytochrome-c peroxidase activity"/>
    <property type="evidence" value="ECO:0007669"/>
    <property type="project" value="TreeGrafter"/>
</dbReference>
<dbReference type="Pfam" id="PF21419">
    <property type="entry name" value="RoxA-like_Cyt-c"/>
    <property type="match status" value="1"/>
</dbReference>
<evidence type="ECO:0000256" key="4">
    <source>
        <dbReference type="PROSITE-ProRule" id="PRU00433"/>
    </source>
</evidence>
<keyword evidence="6" id="KW-1133">Transmembrane helix</keyword>
<protein>
    <recommendedName>
        <fullName evidence="7">Cytochrome c domain-containing protein</fullName>
    </recommendedName>
</protein>
<keyword evidence="3 4" id="KW-0408">Iron</keyword>
<feature type="transmembrane region" description="Helical" evidence="6">
    <location>
        <begin position="91"/>
        <end position="109"/>
    </location>
</feature>
<dbReference type="InterPro" id="IPR009056">
    <property type="entry name" value="Cyt_c-like_dom"/>
</dbReference>
<evidence type="ECO:0000256" key="3">
    <source>
        <dbReference type="ARBA" id="ARBA00023004"/>
    </source>
</evidence>
<feature type="region of interest" description="Disordered" evidence="5">
    <location>
        <begin position="1"/>
        <end position="43"/>
    </location>
</feature>
<name>A0A150S2P8_SORCE</name>
<evidence type="ECO:0000256" key="1">
    <source>
        <dbReference type="ARBA" id="ARBA00022617"/>
    </source>
</evidence>
<organism evidence="8 9">
    <name type="scientific">Sorangium cellulosum</name>
    <name type="common">Polyangium cellulosum</name>
    <dbReference type="NCBI Taxonomy" id="56"/>
    <lineage>
        <taxon>Bacteria</taxon>
        <taxon>Pseudomonadati</taxon>
        <taxon>Myxococcota</taxon>
        <taxon>Polyangia</taxon>
        <taxon>Polyangiales</taxon>
        <taxon>Polyangiaceae</taxon>
        <taxon>Sorangium</taxon>
    </lineage>
</organism>
<evidence type="ECO:0000259" key="7">
    <source>
        <dbReference type="PROSITE" id="PS51007"/>
    </source>
</evidence>
<proteinExistence type="predicted"/>
<dbReference type="PANTHER" id="PTHR30600">
    <property type="entry name" value="CYTOCHROME C PEROXIDASE-RELATED"/>
    <property type="match status" value="1"/>
</dbReference>
<evidence type="ECO:0000256" key="5">
    <source>
        <dbReference type="SAM" id="MobiDB-lite"/>
    </source>
</evidence>
<dbReference type="SUPFAM" id="SSF46626">
    <property type="entry name" value="Cytochrome c"/>
    <property type="match status" value="1"/>
</dbReference>
<comment type="caution">
    <text evidence="8">The sequence shown here is derived from an EMBL/GenBank/DDBJ whole genome shotgun (WGS) entry which is preliminary data.</text>
</comment>
<evidence type="ECO:0000313" key="8">
    <source>
        <dbReference type="EMBL" id="KYF86671.1"/>
    </source>
</evidence>